<evidence type="ECO:0000259" key="8">
    <source>
        <dbReference type="Pfam" id="PF00107"/>
    </source>
</evidence>
<dbReference type="SUPFAM" id="SSF50129">
    <property type="entry name" value="GroES-like"/>
    <property type="match status" value="1"/>
</dbReference>
<protein>
    <submittedName>
        <fullName evidence="10">Glutathione-independent formaldehyde dehydrogenase</fullName>
    </submittedName>
</protein>
<dbReference type="Proteomes" id="UP000509241">
    <property type="component" value="Chromosome"/>
</dbReference>
<keyword evidence="5" id="KW-0560">Oxidoreductase</keyword>
<dbReference type="PROSITE" id="PS00059">
    <property type="entry name" value="ADH_ZINC"/>
    <property type="match status" value="1"/>
</dbReference>
<dbReference type="KEGG" id="haly:HYG82_06215"/>
<evidence type="ECO:0000313" key="11">
    <source>
        <dbReference type="Proteomes" id="UP000509241"/>
    </source>
</evidence>
<evidence type="ECO:0000256" key="3">
    <source>
        <dbReference type="ARBA" id="ARBA00022723"/>
    </source>
</evidence>
<evidence type="ECO:0000256" key="4">
    <source>
        <dbReference type="ARBA" id="ARBA00022833"/>
    </source>
</evidence>
<dbReference type="InterPro" id="IPR036291">
    <property type="entry name" value="NAD(P)-bd_dom_sf"/>
</dbReference>
<dbReference type="Pfam" id="PF00107">
    <property type="entry name" value="ADH_zinc_N"/>
    <property type="match status" value="1"/>
</dbReference>
<gene>
    <name evidence="10" type="ORF">HYG82_06215</name>
</gene>
<dbReference type="GO" id="GO:0043168">
    <property type="term" value="F:anion binding"/>
    <property type="evidence" value="ECO:0007669"/>
    <property type="project" value="UniProtKB-ARBA"/>
</dbReference>
<dbReference type="EMBL" id="CP058601">
    <property type="protein sequence ID" value="QLG51155.1"/>
    <property type="molecule type" value="Genomic_DNA"/>
</dbReference>
<dbReference type="GeneID" id="56032868"/>
<evidence type="ECO:0000256" key="6">
    <source>
        <dbReference type="ARBA" id="ARBA00023027"/>
    </source>
</evidence>
<evidence type="ECO:0000313" key="10">
    <source>
        <dbReference type="EMBL" id="QLG51155.1"/>
    </source>
</evidence>
<reference evidence="10 11" key="1">
    <citation type="submission" date="2020-07" db="EMBL/GenBank/DDBJ databases">
        <authorList>
            <person name="Cui H."/>
        </authorList>
    </citation>
    <scope>NUCLEOTIDE SEQUENCE [LARGE SCALE GENOMIC DNA]</scope>
    <source>
        <strain evidence="10 11">YPL8</strain>
    </source>
</reference>
<feature type="domain" description="Alcohol dehydrogenase-like N-terminal" evidence="9">
    <location>
        <begin position="27"/>
        <end position="144"/>
    </location>
</feature>
<dbReference type="PANTHER" id="PTHR42813:SF3">
    <property type="entry name" value="GLUTATHIONE-INDEPENDENT FORMALDEHYDE DEHYDROGENASE"/>
    <property type="match status" value="1"/>
</dbReference>
<dbReference type="InterPro" id="IPR002328">
    <property type="entry name" value="ADH_Zn_CS"/>
</dbReference>
<organism evidence="10 11">
    <name type="scientific">Natrinema halophilum</name>
    <dbReference type="NCBI Taxonomy" id="1699371"/>
    <lineage>
        <taxon>Archaea</taxon>
        <taxon>Methanobacteriati</taxon>
        <taxon>Methanobacteriota</taxon>
        <taxon>Stenosarchaea group</taxon>
        <taxon>Halobacteria</taxon>
        <taxon>Halobacteriales</taxon>
        <taxon>Natrialbaceae</taxon>
        <taxon>Natrinema</taxon>
    </lineage>
</organism>
<evidence type="ECO:0000259" key="9">
    <source>
        <dbReference type="Pfam" id="PF08240"/>
    </source>
</evidence>
<dbReference type="InterPro" id="IPR011032">
    <property type="entry name" value="GroES-like_sf"/>
</dbReference>
<dbReference type="AlphaFoldDB" id="A0A7D5HBA8"/>
<keyword evidence="11" id="KW-1185">Reference proteome</keyword>
<evidence type="ECO:0000256" key="2">
    <source>
        <dbReference type="ARBA" id="ARBA00008072"/>
    </source>
</evidence>
<feature type="domain" description="Alcohol dehydrogenase-like C-terminal" evidence="8">
    <location>
        <begin position="186"/>
        <end position="255"/>
    </location>
</feature>
<sequence length="386" mass="41877">MSIKGVVYHDEHDVSIEKIDEPDLQSPNEAILEITTTAICGSDLRMYEGRAGADEGMVFGHEIMGTIEQVGDGVESLEPGDRVVLPFNVACGFCKNCEEGHYGYCLNVADPPGGAYGYGQMGPYQGGQAEKVRVPYADFNALKLPEGDEHEEDFILLADVFPTGWHGTELADLQPGESIVVFGAGPVGLMAASSAKRKGASEIYVVDRVESRLDLAKEHCDATPINFEAAYPVEGMTDAHGGPVDKGVDAVGYQAIAGDREGDHPYDPKREDPSYVINHLIEAVMAGGKIGIVGLYTSQDPNEPDHVDEQGVLNVELGRAFEKGLSFGTGQCPVKRYNRRLRDMIVSGRAEPSFPISHRVSLEDAPEMYERFDKREEGVTKVLLSP</sequence>
<dbReference type="GO" id="GO:0016616">
    <property type="term" value="F:oxidoreductase activity, acting on the CH-OH group of donors, NAD or NADP as acceptor"/>
    <property type="evidence" value="ECO:0007669"/>
    <property type="project" value="UniProtKB-ARBA"/>
</dbReference>
<dbReference type="CDD" id="cd08282">
    <property type="entry name" value="PFDH_like"/>
    <property type="match status" value="1"/>
</dbReference>
<dbReference type="PANTHER" id="PTHR42813">
    <property type="entry name" value="ZINC-TYPE ALCOHOL DEHYDROGENASE-LIKE"/>
    <property type="match status" value="1"/>
</dbReference>
<dbReference type="RefSeq" id="WP_179264389.1">
    <property type="nucleotide sequence ID" value="NZ_CP058601.1"/>
</dbReference>
<dbReference type="GO" id="GO:0044281">
    <property type="term" value="P:small molecule metabolic process"/>
    <property type="evidence" value="ECO:0007669"/>
    <property type="project" value="UniProtKB-ARBA"/>
</dbReference>
<name>A0A7D5HBA8_9EURY</name>
<proteinExistence type="inferred from homology"/>
<accession>A0A7D5HBA8</accession>
<dbReference type="Gene3D" id="3.90.180.10">
    <property type="entry name" value="Medium-chain alcohol dehydrogenases, catalytic domain"/>
    <property type="match status" value="1"/>
</dbReference>
<comment type="similarity">
    <text evidence="2 7">Belongs to the zinc-containing alcohol dehydrogenase family.</text>
</comment>
<evidence type="ECO:0000256" key="7">
    <source>
        <dbReference type="RuleBase" id="RU361277"/>
    </source>
</evidence>
<dbReference type="Gene3D" id="3.40.50.720">
    <property type="entry name" value="NAD(P)-binding Rossmann-like Domain"/>
    <property type="match status" value="1"/>
</dbReference>
<evidence type="ECO:0000256" key="5">
    <source>
        <dbReference type="ARBA" id="ARBA00023002"/>
    </source>
</evidence>
<comment type="cofactor">
    <cofactor evidence="1 7">
        <name>Zn(2+)</name>
        <dbReference type="ChEBI" id="CHEBI:29105"/>
    </cofactor>
</comment>
<dbReference type="GO" id="GO:0030554">
    <property type="term" value="F:adenyl nucleotide binding"/>
    <property type="evidence" value="ECO:0007669"/>
    <property type="project" value="UniProtKB-ARBA"/>
</dbReference>
<dbReference type="InterPro" id="IPR013154">
    <property type="entry name" value="ADH-like_N"/>
</dbReference>
<keyword evidence="6" id="KW-0520">NAD</keyword>
<dbReference type="OrthoDB" id="9358at2157"/>
<dbReference type="SUPFAM" id="SSF51735">
    <property type="entry name" value="NAD(P)-binding Rossmann-fold domains"/>
    <property type="match status" value="1"/>
</dbReference>
<evidence type="ECO:0000256" key="1">
    <source>
        <dbReference type="ARBA" id="ARBA00001947"/>
    </source>
</evidence>
<keyword evidence="3 7" id="KW-0479">Metal-binding</keyword>
<keyword evidence="4 7" id="KW-0862">Zinc</keyword>
<dbReference type="GO" id="GO:0008270">
    <property type="term" value="F:zinc ion binding"/>
    <property type="evidence" value="ECO:0007669"/>
    <property type="project" value="InterPro"/>
</dbReference>
<dbReference type="InterPro" id="IPR013149">
    <property type="entry name" value="ADH-like_C"/>
</dbReference>
<dbReference type="Pfam" id="PF08240">
    <property type="entry name" value="ADH_N"/>
    <property type="match status" value="1"/>
</dbReference>